<organism evidence="1 2">
    <name type="scientific">Arsenicibacter rosenii</name>
    <dbReference type="NCBI Taxonomy" id="1750698"/>
    <lineage>
        <taxon>Bacteria</taxon>
        <taxon>Pseudomonadati</taxon>
        <taxon>Bacteroidota</taxon>
        <taxon>Cytophagia</taxon>
        <taxon>Cytophagales</taxon>
        <taxon>Spirosomataceae</taxon>
        <taxon>Arsenicibacter</taxon>
    </lineage>
</organism>
<dbReference type="Proteomes" id="UP000181790">
    <property type="component" value="Unassembled WGS sequence"/>
</dbReference>
<evidence type="ECO:0000313" key="2">
    <source>
        <dbReference type="Proteomes" id="UP000181790"/>
    </source>
</evidence>
<dbReference type="AlphaFoldDB" id="A0A1S2VB08"/>
<sequence length="124" mass="14473">MKMKAKQLSLFDLFEIEVPPVSEPVAEEEILSERPTVTAASNWFMEKFFKELPEVTDPEQVVRVTSHCVRCKGITFNYDVPYSWLNPDEIYCRFPGDVWMPKGKLPCRRCIEKVADFLIKLVQQ</sequence>
<evidence type="ECO:0000313" key="1">
    <source>
        <dbReference type="EMBL" id="OIN55849.1"/>
    </source>
</evidence>
<name>A0A1S2VB08_9BACT</name>
<dbReference type="EMBL" id="MORL01000033">
    <property type="protein sequence ID" value="OIN55849.1"/>
    <property type="molecule type" value="Genomic_DNA"/>
</dbReference>
<keyword evidence="2" id="KW-1185">Reference proteome</keyword>
<protein>
    <submittedName>
        <fullName evidence="1">Uncharacterized protein</fullName>
    </submittedName>
</protein>
<comment type="caution">
    <text evidence="1">The sequence shown here is derived from an EMBL/GenBank/DDBJ whole genome shotgun (WGS) entry which is preliminary data.</text>
</comment>
<proteinExistence type="predicted"/>
<reference evidence="1 2" key="1">
    <citation type="submission" date="2016-10" db="EMBL/GenBank/DDBJ databases">
        <title>Arsenicibacter rosenii gen. nov., sp. nov., an efficient arsenic-methylating bacterium isolated from an arsenic-contaminated paddy soil.</title>
        <authorList>
            <person name="Huang K."/>
        </authorList>
    </citation>
    <scope>NUCLEOTIDE SEQUENCE [LARGE SCALE GENOMIC DNA]</scope>
    <source>
        <strain evidence="1 2">SM-1</strain>
    </source>
</reference>
<accession>A0A1S2VB08</accession>
<gene>
    <name evidence="1" type="ORF">BLX24_27730</name>
</gene>